<keyword evidence="2" id="KW-1185">Reference proteome</keyword>
<dbReference type="RefSeq" id="WP_006102125.1">
    <property type="nucleotide sequence ID" value="NZ_DS989853.1"/>
</dbReference>
<dbReference type="PANTHER" id="PTHR43393">
    <property type="entry name" value="CYTOKININ RIBOSIDE 5'-MONOPHOSPHATE PHOSPHORIBOHYDROLASE"/>
    <property type="match status" value="1"/>
</dbReference>
<name>B4VUV3_9CYAN</name>
<protein>
    <submittedName>
        <fullName evidence="1">Uncharacterized protein</fullName>
    </submittedName>
</protein>
<gene>
    <name evidence="1" type="ORF">MC7420_3806</name>
</gene>
<dbReference type="STRING" id="118168.MC7420_3806"/>
<dbReference type="OrthoDB" id="9801098at2"/>
<reference evidence="1 2" key="1">
    <citation type="submission" date="2008-07" db="EMBL/GenBank/DDBJ databases">
        <authorList>
            <person name="Tandeau de Marsac N."/>
            <person name="Ferriera S."/>
            <person name="Johnson J."/>
            <person name="Kravitz S."/>
            <person name="Beeson K."/>
            <person name="Sutton G."/>
            <person name="Rogers Y.-H."/>
            <person name="Friedman R."/>
            <person name="Frazier M."/>
            <person name="Venter J.C."/>
        </authorList>
    </citation>
    <scope>NUCLEOTIDE SEQUENCE [LARGE SCALE GENOMIC DNA]</scope>
    <source>
        <strain evidence="1 2">PCC 7420</strain>
    </source>
</reference>
<dbReference type="EMBL" id="DS989853">
    <property type="protein sequence ID" value="EDX74282.1"/>
    <property type="molecule type" value="Genomic_DNA"/>
</dbReference>
<dbReference type="HOGENOM" id="CLU_1764893_0_0_3"/>
<dbReference type="InterPro" id="IPR052341">
    <property type="entry name" value="LOG_family_nucleotidases"/>
</dbReference>
<proteinExistence type="predicted"/>
<dbReference type="SUPFAM" id="SSF102405">
    <property type="entry name" value="MCP/YpsA-like"/>
    <property type="match status" value="1"/>
</dbReference>
<accession>B4VUV3</accession>
<evidence type="ECO:0000313" key="1">
    <source>
        <dbReference type="EMBL" id="EDX74282.1"/>
    </source>
</evidence>
<sequence length="147" mass="15959">MGDYQVGVTGSYGHTLDGRVYDHYVNNGKDHPASILETLAQRLHDHAITDALEELIDGRNVVAIMGGHSLKRSDPNYIKVAQISGELTRRGYLMTSGGGPGAMEATHLGAWFAYRSQVELEDAVEILAASLPIVSGKKDYSRSRNMG</sequence>
<dbReference type="eggNOG" id="COG1611">
    <property type="taxonomic scope" value="Bacteria"/>
</dbReference>
<dbReference type="AlphaFoldDB" id="B4VUV3"/>
<dbReference type="PANTHER" id="PTHR43393:SF3">
    <property type="entry name" value="LYSINE DECARBOXYLASE-LIKE PROTEIN"/>
    <property type="match status" value="1"/>
</dbReference>
<evidence type="ECO:0000313" key="2">
    <source>
        <dbReference type="Proteomes" id="UP000003835"/>
    </source>
</evidence>
<dbReference type="Proteomes" id="UP000003835">
    <property type="component" value="Unassembled WGS sequence"/>
</dbReference>
<dbReference type="GO" id="GO:0005829">
    <property type="term" value="C:cytosol"/>
    <property type="evidence" value="ECO:0007669"/>
    <property type="project" value="TreeGrafter"/>
</dbReference>
<dbReference type="Gene3D" id="3.40.50.450">
    <property type="match status" value="1"/>
</dbReference>
<organism evidence="1 2">
    <name type="scientific">Coleofasciculus chthonoplastes PCC 7420</name>
    <dbReference type="NCBI Taxonomy" id="118168"/>
    <lineage>
        <taxon>Bacteria</taxon>
        <taxon>Bacillati</taxon>
        <taxon>Cyanobacteriota</taxon>
        <taxon>Cyanophyceae</taxon>
        <taxon>Coleofasciculales</taxon>
        <taxon>Coleofasciculaceae</taxon>
        <taxon>Coleofasciculus</taxon>
    </lineage>
</organism>